<reference evidence="1" key="1">
    <citation type="submission" date="2024-07" db="EMBL/GenBank/DDBJ databases">
        <title>Metagenome and Metagenome-Assembled Genomes of Archaea from a hot spring from the geothermal field of Los Azufres, Mexico.</title>
        <authorList>
            <person name="Marin-Paredes R."/>
            <person name="Martinez-Romero E."/>
            <person name="Servin-Garciduenas L.E."/>
        </authorList>
    </citation>
    <scope>NUCLEOTIDE SEQUENCE</scope>
</reference>
<dbReference type="EMBL" id="JZWT02000004">
    <property type="protein sequence ID" value="MFB6490089.1"/>
    <property type="molecule type" value="Genomic_DNA"/>
</dbReference>
<sequence length="601" mass="66481">MPPSMKYKAVSIQEYLKYRERIKMPEFWAEWAQKLQWVKAPSAAFDGRRWFPGGALNASANVLDKHKGTFVWDKPGLIFKTEEGETRVYTYSDLHKMTEDFAGRLAGLGVGPGDYVLIYSPPLPEALAFAWAAARIGAPFEWVFTGWGPGFLASRIAADKPKVIIAADAFPRRGRPVKVKEAVDKAVEAAGWEGNVVVLRRMGIDVPRTKRDLEVEEAPSAGRPEPYAAASEHPLFALPATYDEGSDGSIVHGTAGYLVQTYATTLWMGLRPRDTYFCTVLPGWITGITYVLFGPFMVGSTVVVYEGGPDYPHWDRWWNIIERYAVTVFLTTPGALRLLAKAGAAPKEAHALDSLRLVLTTAEPMDEELWRWAYEAAASGEVATYSYDPKYGRGRIPVIHFYITREVGTFFSGDLPDLIFTPIRPGTVGNPFPGFDLDVVDDEGRPIRGRPGHVVLRSPWPAMPVEAPEAYWRRWRGGVYYVGDWGVLTEDYYLTVLKRDDRVMKVNGYRISPGDIERAVSKLGYKAYVVAVPDPQRFQAPVVIVEGGGDPDAVRRAVRDGVGPIADPAAVLFVEEIDKALAEEAAAKGLEELKKAFGVGG</sequence>
<gene>
    <name evidence="1" type="ORF">TU35_002390</name>
</gene>
<name>A0ACC6UZ44_9CREN</name>
<evidence type="ECO:0000313" key="1">
    <source>
        <dbReference type="EMBL" id="MFB6490089.1"/>
    </source>
</evidence>
<protein>
    <submittedName>
        <fullName evidence="1">AMP-binding protein</fullName>
    </submittedName>
</protein>
<dbReference type="Proteomes" id="UP000033636">
    <property type="component" value="Unassembled WGS sequence"/>
</dbReference>
<proteinExistence type="predicted"/>
<evidence type="ECO:0000313" key="2">
    <source>
        <dbReference type="Proteomes" id="UP000033636"/>
    </source>
</evidence>
<comment type="caution">
    <text evidence="1">The sequence shown here is derived from an EMBL/GenBank/DDBJ whole genome shotgun (WGS) entry which is preliminary data.</text>
</comment>
<organism evidence="1 2">
    <name type="scientific">Thermoproteus sp. AZ2</name>
    <dbReference type="NCBI Taxonomy" id="1609232"/>
    <lineage>
        <taxon>Archaea</taxon>
        <taxon>Thermoproteota</taxon>
        <taxon>Thermoprotei</taxon>
        <taxon>Thermoproteales</taxon>
        <taxon>Thermoproteaceae</taxon>
        <taxon>Thermoproteus</taxon>
    </lineage>
</organism>
<accession>A0ACC6UZ44</accession>